<reference evidence="4" key="1">
    <citation type="submission" date="2020-07" db="EMBL/GenBank/DDBJ databases">
        <title>Complete genome sequencing of Coprobacter sp. strain 2CBH44.</title>
        <authorList>
            <person name="Sakamoto M."/>
            <person name="Murakami T."/>
            <person name="Mori H."/>
        </authorList>
    </citation>
    <scope>NUCLEOTIDE SEQUENCE [LARGE SCALE GENOMIC DNA]</scope>
    <source>
        <strain evidence="4">2CBH44</strain>
    </source>
</reference>
<dbReference type="GO" id="GO:0008239">
    <property type="term" value="F:dipeptidyl-peptidase activity"/>
    <property type="evidence" value="ECO:0007669"/>
    <property type="project" value="TreeGrafter"/>
</dbReference>
<sequence>MKQLIYFILSIVISIPTMAQKKNLTFEHLVPGGKQYTRLSPQFKAPKLLNFYGNDYIYLLNDTVYKVFPNKNFEKKVWFTTESLNQIVKKYGIPQLKQIPSFSIQNTAKGLVVRISYKNYIFDFSPDNKKISNLYTFNHEDENTDYNPQKECYAFTQGNGLYLLTQNGKRICIAKDSDKNISYGSNYIYRNEFGQKKGTFWSPQGNALAFYRMDESNVAEYPIVNISTNIIAQSHPIKYPMVGQKSHTTSIGIYRPETNKTIYLKTGAPEERYLTNLTWSPDEKEIYLQELNRQQDTCQLIAYSSETGERLRILFTETHAKYTEPEFPLTFIPGKSDQFLLLSRRDGYRHIYLYNTSGKLIRQLTQGSWEVTSIYIPDNKKNTVYIGSTESSPLETNFYAVNITNGKRTPLTTEHGVHKIIADTSGRYIIDQYSNHNTPLIQQFIDTKSGKKHKIFSAEDPYKNYNYPQIETGTIKANDDSTNLYFRMVKPLNFDPNHKYPVIVYVYGGPHAQMIKNSWKWDVRGFDIYMAQKGYIVFTLDNRGSANRGLEFENITHRQLGKIESEDQITGIEFLKKQPFVDTDRIGVHGWSFGGFMTTYLLTHYPQIFKTGVAGGPVIDWSFYEIMYGERYMGTPQNNPEGYKNSNLNNFSKNLKGRLLLIHGDEDPVVVWQNSLSFLKSCIKNRTYPDYFVYPGHVHNVIGPDRVHLHEIIARYFDDHLK</sequence>
<gene>
    <name evidence="3" type="ORF">Cop2CBH44_22590</name>
</gene>
<evidence type="ECO:0000259" key="2">
    <source>
        <dbReference type="Pfam" id="PF00930"/>
    </source>
</evidence>
<organism evidence="3 4">
    <name type="scientific">Coprobacter secundus subsp. similis</name>
    <dbReference type="NCBI Taxonomy" id="2751153"/>
    <lineage>
        <taxon>Bacteria</taxon>
        <taxon>Pseudomonadati</taxon>
        <taxon>Bacteroidota</taxon>
        <taxon>Bacteroidia</taxon>
        <taxon>Bacteroidales</taxon>
        <taxon>Barnesiellaceae</taxon>
        <taxon>Coprobacter</taxon>
    </lineage>
</organism>
<feature type="domain" description="Peptidase S9 prolyl oligopeptidase catalytic" evidence="1">
    <location>
        <begin position="529"/>
        <end position="722"/>
    </location>
</feature>
<dbReference type="InterPro" id="IPR050278">
    <property type="entry name" value="Serine_Prot_S9B/DPPIV"/>
</dbReference>
<dbReference type="InterPro" id="IPR002469">
    <property type="entry name" value="Peptidase_S9B_N"/>
</dbReference>
<dbReference type="Gene3D" id="3.40.50.1820">
    <property type="entry name" value="alpha/beta hydrolase"/>
    <property type="match status" value="1"/>
</dbReference>
<evidence type="ECO:0000259" key="1">
    <source>
        <dbReference type="Pfam" id="PF00326"/>
    </source>
</evidence>
<dbReference type="Proteomes" id="UP000594042">
    <property type="component" value="Chromosome"/>
</dbReference>
<dbReference type="InterPro" id="IPR029058">
    <property type="entry name" value="AB_hydrolase_fold"/>
</dbReference>
<dbReference type="SUPFAM" id="SSF53474">
    <property type="entry name" value="alpha/beta-Hydrolases"/>
    <property type="match status" value="1"/>
</dbReference>
<dbReference type="PANTHER" id="PTHR11731">
    <property type="entry name" value="PROTEASE FAMILY S9B,C DIPEPTIDYL-PEPTIDASE IV-RELATED"/>
    <property type="match status" value="1"/>
</dbReference>
<dbReference type="AlphaFoldDB" id="A0A7G1HW30"/>
<dbReference type="Gene3D" id="2.140.10.30">
    <property type="entry name" value="Dipeptidylpeptidase IV, N-terminal domain"/>
    <property type="match status" value="1"/>
</dbReference>
<dbReference type="Pfam" id="PF00326">
    <property type="entry name" value="Peptidase_S9"/>
    <property type="match status" value="1"/>
</dbReference>
<evidence type="ECO:0000313" key="3">
    <source>
        <dbReference type="EMBL" id="BCI63906.1"/>
    </source>
</evidence>
<feature type="domain" description="Dipeptidylpeptidase IV N-terminal" evidence="2">
    <location>
        <begin position="112"/>
        <end position="439"/>
    </location>
</feature>
<protein>
    <submittedName>
        <fullName evidence="3">Prolyl tripeptidyl peptidase</fullName>
    </submittedName>
</protein>
<dbReference type="InterPro" id="IPR001375">
    <property type="entry name" value="Peptidase_S9_cat"/>
</dbReference>
<keyword evidence="4" id="KW-1185">Reference proteome</keyword>
<proteinExistence type="predicted"/>
<dbReference type="Pfam" id="PF00930">
    <property type="entry name" value="DPPIV_N"/>
    <property type="match status" value="1"/>
</dbReference>
<dbReference type="KEGG" id="copr:Cop2CBH44_22590"/>
<dbReference type="PANTHER" id="PTHR11731:SF193">
    <property type="entry name" value="DIPEPTIDYL PEPTIDASE 9"/>
    <property type="match status" value="1"/>
</dbReference>
<evidence type="ECO:0000313" key="4">
    <source>
        <dbReference type="Proteomes" id="UP000594042"/>
    </source>
</evidence>
<dbReference type="EMBL" id="AP023322">
    <property type="protein sequence ID" value="BCI63906.1"/>
    <property type="molecule type" value="Genomic_DNA"/>
</dbReference>
<accession>A0A7G1HW30</accession>
<name>A0A7G1HW30_9BACT</name>
<dbReference type="GO" id="GO:0006508">
    <property type="term" value="P:proteolysis"/>
    <property type="evidence" value="ECO:0007669"/>
    <property type="project" value="InterPro"/>
</dbReference>
<dbReference type="RefSeq" id="WP_200754825.1">
    <property type="nucleotide sequence ID" value="NZ_AP023322.1"/>
</dbReference>
<dbReference type="GO" id="GO:0008236">
    <property type="term" value="F:serine-type peptidase activity"/>
    <property type="evidence" value="ECO:0007669"/>
    <property type="project" value="InterPro"/>
</dbReference>
<dbReference type="SUPFAM" id="SSF82171">
    <property type="entry name" value="DPP6 N-terminal domain-like"/>
    <property type="match status" value="1"/>
</dbReference>